<dbReference type="PANTHER" id="PTHR10728">
    <property type="entry name" value="CYTOSOLIC PHOSPHOLIPASE A2"/>
    <property type="match status" value="1"/>
</dbReference>
<feature type="domain" description="PLA2c" evidence="10">
    <location>
        <begin position="125"/>
        <end position="733"/>
    </location>
</feature>
<dbReference type="SUPFAM" id="SSF49562">
    <property type="entry name" value="C2 domain (Calcium/lipid-binding domain, CaLB)"/>
    <property type="match status" value="1"/>
</dbReference>
<dbReference type="SMART" id="SM00022">
    <property type="entry name" value="PLAc"/>
    <property type="match status" value="1"/>
</dbReference>
<dbReference type="PROSITE" id="PS51210">
    <property type="entry name" value="PLA2C"/>
    <property type="match status" value="1"/>
</dbReference>
<dbReference type="InterPro" id="IPR000008">
    <property type="entry name" value="C2_dom"/>
</dbReference>
<name>A0A8S3ZQD1_9EUPU</name>
<dbReference type="EMBL" id="CAJHNH020003557">
    <property type="protein sequence ID" value="CAG5129542.1"/>
    <property type="molecule type" value="Genomic_DNA"/>
</dbReference>
<dbReference type="SMART" id="SM00239">
    <property type="entry name" value="C2"/>
    <property type="match status" value="1"/>
</dbReference>
<comment type="catalytic activity">
    <reaction evidence="7">
        <text>a 1,2-diacyl-sn-glycero-3-phosphocholine + H2O = a 1-acyl-sn-glycero-3-phosphocholine + a fatty acid + H(+)</text>
        <dbReference type="Rhea" id="RHEA:15801"/>
        <dbReference type="ChEBI" id="CHEBI:15377"/>
        <dbReference type="ChEBI" id="CHEBI:15378"/>
        <dbReference type="ChEBI" id="CHEBI:28868"/>
        <dbReference type="ChEBI" id="CHEBI:57643"/>
        <dbReference type="ChEBI" id="CHEBI:58168"/>
        <dbReference type="EC" id="3.1.1.4"/>
    </reaction>
</comment>
<dbReference type="AlphaFoldDB" id="A0A8S3ZQD1"/>
<dbReference type="Gene3D" id="3.40.1090.10">
    <property type="entry name" value="Cytosolic phospholipase A2 catalytic domain"/>
    <property type="match status" value="1"/>
</dbReference>
<evidence type="ECO:0000259" key="10">
    <source>
        <dbReference type="PROSITE" id="PS51210"/>
    </source>
</evidence>
<keyword evidence="7" id="KW-0479">Metal-binding</keyword>
<reference evidence="11" key="1">
    <citation type="submission" date="2021-04" db="EMBL/GenBank/DDBJ databases">
        <authorList>
            <consortium name="Molecular Ecology Group"/>
        </authorList>
    </citation>
    <scope>NUCLEOTIDE SEQUENCE</scope>
</reference>
<evidence type="ECO:0000256" key="1">
    <source>
        <dbReference type="ARBA" id="ARBA00004496"/>
    </source>
</evidence>
<dbReference type="InterPro" id="IPR016035">
    <property type="entry name" value="Acyl_Trfase/lysoPLipase"/>
</dbReference>
<dbReference type="GO" id="GO:0046475">
    <property type="term" value="P:glycerophospholipid catabolic process"/>
    <property type="evidence" value="ECO:0007669"/>
    <property type="project" value="TreeGrafter"/>
</dbReference>
<dbReference type="Pfam" id="PF00168">
    <property type="entry name" value="C2"/>
    <property type="match status" value="1"/>
</dbReference>
<evidence type="ECO:0000256" key="4">
    <source>
        <dbReference type="ARBA" id="ARBA00022801"/>
    </source>
</evidence>
<feature type="region of interest" description="Disordered" evidence="8">
    <location>
        <begin position="421"/>
        <end position="455"/>
    </location>
</feature>
<feature type="region of interest" description="Disordered" evidence="8">
    <location>
        <begin position="805"/>
        <end position="837"/>
    </location>
</feature>
<proteinExistence type="predicted"/>
<dbReference type="SUPFAM" id="SSF52151">
    <property type="entry name" value="FabD/lysophospholipase-like"/>
    <property type="match status" value="1"/>
</dbReference>
<comment type="domain">
    <text evidence="7">The N-terminal C2 domain associates with lipid membranes upon calcium binding.</text>
</comment>
<feature type="domain" description="C2" evidence="9">
    <location>
        <begin position="1"/>
        <end position="111"/>
    </location>
</feature>
<dbReference type="Proteomes" id="UP000678393">
    <property type="component" value="Unassembled WGS sequence"/>
</dbReference>
<accession>A0A8S3ZQD1</accession>
<dbReference type="Gene3D" id="2.60.40.150">
    <property type="entry name" value="C2 domain"/>
    <property type="match status" value="1"/>
</dbReference>
<evidence type="ECO:0000256" key="7">
    <source>
        <dbReference type="RuleBase" id="RU362102"/>
    </source>
</evidence>
<dbReference type="GO" id="GO:0005829">
    <property type="term" value="C:cytosol"/>
    <property type="evidence" value="ECO:0007669"/>
    <property type="project" value="TreeGrafter"/>
</dbReference>
<evidence type="ECO:0000256" key="2">
    <source>
        <dbReference type="ARBA" id="ARBA00013278"/>
    </source>
</evidence>
<evidence type="ECO:0000256" key="3">
    <source>
        <dbReference type="ARBA" id="ARBA00022490"/>
    </source>
</evidence>
<protein>
    <recommendedName>
        <fullName evidence="2 7">Phospholipase A2</fullName>
        <ecNumber evidence="2 7">3.1.1.4</ecNumber>
    </recommendedName>
</protein>
<keyword evidence="4 6" id="KW-0378">Hydrolase</keyword>
<dbReference type="InterPro" id="IPR002642">
    <property type="entry name" value="LysoPLipase_cat_dom"/>
</dbReference>
<feature type="compositionally biased region" description="Polar residues" evidence="8">
    <location>
        <begin position="825"/>
        <end position="837"/>
    </location>
</feature>
<evidence type="ECO:0000256" key="6">
    <source>
        <dbReference type="PROSITE-ProRule" id="PRU00555"/>
    </source>
</evidence>
<keyword evidence="7" id="KW-0106">Calcium</keyword>
<evidence type="ECO:0000256" key="8">
    <source>
        <dbReference type="SAM" id="MobiDB-lite"/>
    </source>
</evidence>
<dbReference type="PANTHER" id="PTHR10728:SF40">
    <property type="entry name" value="PATATIN FAMILY PROTEIN"/>
    <property type="match status" value="1"/>
</dbReference>
<comment type="caution">
    <text evidence="11">The sequence shown here is derived from an EMBL/GenBank/DDBJ whole genome shotgun (WGS) entry which is preliminary data.</text>
</comment>
<dbReference type="GO" id="GO:0005544">
    <property type="term" value="F:calcium-dependent phospholipid binding"/>
    <property type="evidence" value="ECO:0007669"/>
    <property type="project" value="TreeGrafter"/>
</dbReference>
<evidence type="ECO:0000256" key="5">
    <source>
        <dbReference type="ARBA" id="ARBA00023098"/>
    </source>
</evidence>
<keyword evidence="6 7" id="KW-0442">Lipid degradation</keyword>
<keyword evidence="3 7" id="KW-0963">Cytoplasm</keyword>
<keyword evidence="12" id="KW-1185">Reference proteome</keyword>
<dbReference type="OrthoDB" id="419768at2759"/>
<evidence type="ECO:0000313" key="11">
    <source>
        <dbReference type="EMBL" id="CAG5129542.1"/>
    </source>
</evidence>
<feature type="compositionally biased region" description="Acidic residues" evidence="8">
    <location>
        <begin position="421"/>
        <end position="432"/>
    </location>
</feature>
<sequence>VSHKQCAFLHVTVVRGRRITKGWAQDLVDTPDPYVILTFVNSPQSWRKTSVKDNDINPEWNETFTFWLDPDQDHTLEMSLMDANYTADEHLASRSLPLNSLPIDKKIQTTICFNETSEVDIELWAEIKNEPDLRFSLTLCPEEKAFIDTRKRNIHKAFKDHYGFAAPRNYKEVPVIAVIGSGGGFRAMTAYSGVMSALSELGVIDMAMYVGGLSGSAWYLSQLYSHPDWPHISPGEQREEIKNSIDRSFLWLFRSFGVTFVKEVWKKRSRGEPVSFTDIFGHLVGYTLLKDRLKAKLSDQRQTVQAGLCPLPLYTCLHVKKSVSAMIFHEWMEFSPYEIGLPKYGTFMKTEQFACKFFMGSVIKEFPEPPLHFLQGIWGSAFCIQFKRLLQDDKNIDMSEMMRREREELVEELSKDIDVCDVDDSESSDEENVSEKGTHGEKTTGGLQRRRSKSSKLKQKSFWDSMVARMLESRWFQSIELRAAQVFNFLRGLSLNNVYPFSPFTKMQEEEDENNKATFGSIFDLHPTNIKKLYVVDSGLTFNSPYPVILRPQREVDIILSFDFSARPTDDTPPFKELLLAAKWAEINKIPFPPIDPTVVQREGLKECYVFKHPWDPNCPIVLHFCLVNINFKREVRPGIPRTTQEEFDFGNFSIFDDTSHPYSTFKFTYTHLEFDRISKLMEYNTLVCKDIIFDNISTCIKRRKRFSIRRPCTKKDIARLSLNNKAKAEKLFEYISMVEKVSNINDNSETETPENITVRYDCQTSNKSRPTSTPINICTPDIHYKKESLSKDGKHYSDSLQEHYERRTMSQVKEEDEQDELCVPQNTESKTNSPSVNKKITISRSRAVTASMRPNRTQETELDILHQKYIDTGKPITEEKHVNGNQSSYPKPPLVLQESLMETMIENNSSHSVDLVSDVHYDRGDSGLLNMASLDKSVKDWIDTEERVTDL</sequence>
<keyword evidence="5 6" id="KW-0443">Lipid metabolism</keyword>
<evidence type="ECO:0000259" key="9">
    <source>
        <dbReference type="PROSITE" id="PS50004"/>
    </source>
</evidence>
<feature type="non-terminal residue" evidence="11">
    <location>
        <position position="952"/>
    </location>
</feature>
<feature type="compositionally biased region" description="Basic and acidic residues" evidence="8">
    <location>
        <begin position="433"/>
        <end position="442"/>
    </location>
</feature>
<dbReference type="PROSITE" id="PS50004">
    <property type="entry name" value="C2"/>
    <property type="match status" value="1"/>
</dbReference>
<dbReference type="GO" id="GO:0047498">
    <property type="term" value="F:calcium-dependent phospholipase A2 activity"/>
    <property type="evidence" value="ECO:0007669"/>
    <property type="project" value="TreeGrafter"/>
</dbReference>
<gene>
    <name evidence="11" type="ORF">CUNI_LOCUS15100</name>
</gene>
<evidence type="ECO:0000313" key="12">
    <source>
        <dbReference type="Proteomes" id="UP000678393"/>
    </source>
</evidence>
<dbReference type="InterPro" id="IPR035892">
    <property type="entry name" value="C2_domain_sf"/>
</dbReference>
<comment type="subcellular location">
    <subcellularLocation>
        <location evidence="1">Cytoplasm</location>
    </subcellularLocation>
</comment>
<dbReference type="Pfam" id="PF01735">
    <property type="entry name" value="PLA2_B"/>
    <property type="match status" value="1"/>
</dbReference>
<dbReference type="GO" id="GO:0005509">
    <property type="term" value="F:calcium ion binding"/>
    <property type="evidence" value="ECO:0007669"/>
    <property type="project" value="TreeGrafter"/>
</dbReference>
<dbReference type="EC" id="3.1.1.4" evidence="2 7"/>
<organism evidence="11 12">
    <name type="scientific">Candidula unifasciata</name>
    <dbReference type="NCBI Taxonomy" id="100452"/>
    <lineage>
        <taxon>Eukaryota</taxon>
        <taxon>Metazoa</taxon>
        <taxon>Spiralia</taxon>
        <taxon>Lophotrochozoa</taxon>
        <taxon>Mollusca</taxon>
        <taxon>Gastropoda</taxon>
        <taxon>Heterobranchia</taxon>
        <taxon>Euthyneura</taxon>
        <taxon>Panpulmonata</taxon>
        <taxon>Eupulmonata</taxon>
        <taxon>Stylommatophora</taxon>
        <taxon>Helicina</taxon>
        <taxon>Helicoidea</taxon>
        <taxon>Geomitridae</taxon>
        <taxon>Candidula</taxon>
    </lineage>
</organism>